<evidence type="ECO:0000256" key="8">
    <source>
        <dbReference type="ARBA" id="ARBA00022618"/>
    </source>
</evidence>
<evidence type="ECO:0000259" key="20">
    <source>
        <dbReference type="PROSITE" id="PS51387"/>
    </source>
</evidence>
<organism evidence="21 22">
    <name type="scientific">Lawsonia intracellularis (strain PHE/MN1-00)</name>
    <dbReference type="NCBI Taxonomy" id="363253"/>
    <lineage>
        <taxon>Bacteria</taxon>
        <taxon>Pseudomonadati</taxon>
        <taxon>Thermodesulfobacteriota</taxon>
        <taxon>Desulfovibrionia</taxon>
        <taxon>Desulfovibrionales</taxon>
        <taxon>Desulfovibrionaceae</taxon>
        <taxon>Lawsonia</taxon>
    </lineage>
</organism>
<keyword evidence="11 19" id="KW-0521">NADP</keyword>
<dbReference type="GO" id="GO:0005829">
    <property type="term" value="C:cytosol"/>
    <property type="evidence" value="ECO:0007669"/>
    <property type="project" value="TreeGrafter"/>
</dbReference>
<feature type="active site" evidence="19">
    <location>
        <position position="290"/>
    </location>
</feature>
<dbReference type="Gene3D" id="3.30.465.10">
    <property type="match status" value="1"/>
</dbReference>
<keyword evidence="9 19" id="KW-0285">Flavoprotein</keyword>
<dbReference type="Gene3D" id="3.90.78.10">
    <property type="entry name" value="UDP-N-acetylenolpyruvoylglucosamine reductase, C-terminal domain"/>
    <property type="match status" value="1"/>
</dbReference>
<dbReference type="RefSeq" id="WP_011527189.1">
    <property type="nucleotide sequence ID" value="NC_008011.1"/>
</dbReference>
<evidence type="ECO:0000256" key="7">
    <source>
        <dbReference type="ARBA" id="ARBA00022490"/>
    </source>
</evidence>
<comment type="pathway">
    <text evidence="4 19">Cell wall biogenesis; peptidoglycan biosynthesis.</text>
</comment>
<evidence type="ECO:0000256" key="6">
    <source>
        <dbReference type="ARBA" id="ARBA00015188"/>
    </source>
</evidence>
<proteinExistence type="inferred from homology"/>
<keyword evidence="14 19" id="KW-0560">Oxidoreductase</keyword>
<evidence type="ECO:0000256" key="15">
    <source>
        <dbReference type="ARBA" id="ARBA00023306"/>
    </source>
</evidence>
<dbReference type="GO" id="GO:0008360">
    <property type="term" value="P:regulation of cell shape"/>
    <property type="evidence" value="ECO:0007669"/>
    <property type="project" value="UniProtKB-KW"/>
</dbReference>
<dbReference type="PANTHER" id="PTHR21071">
    <property type="entry name" value="UDP-N-ACETYLENOLPYRUVOYLGLUCOSAMINE REDUCTASE"/>
    <property type="match status" value="1"/>
</dbReference>
<dbReference type="Pfam" id="PF02873">
    <property type="entry name" value="MurB_C"/>
    <property type="match status" value="1"/>
</dbReference>
<evidence type="ECO:0000256" key="4">
    <source>
        <dbReference type="ARBA" id="ARBA00004752"/>
    </source>
</evidence>
<evidence type="ECO:0000256" key="16">
    <source>
        <dbReference type="ARBA" id="ARBA00023316"/>
    </source>
</evidence>
<evidence type="ECO:0000256" key="3">
    <source>
        <dbReference type="ARBA" id="ARBA00004496"/>
    </source>
</evidence>
<name>Q1MPB7_LAWIP</name>
<keyword evidence="10 19" id="KW-0274">FAD</keyword>
<evidence type="ECO:0000256" key="9">
    <source>
        <dbReference type="ARBA" id="ARBA00022630"/>
    </source>
</evidence>
<dbReference type="PROSITE" id="PS51387">
    <property type="entry name" value="FAD_PCMH"/>
    <property type="match status" value="1"/>
</dbReference>
<comment type="subcellular location">
    <subcellularLocation>
        <location evidence="3 19">Cytoplasm</location>
    </subcellularLocation>
</comment>
<dbReference type="InterPro" id="IPR036635">
    <property type="entry name" value="MurB_C_sf"/>
</dbReference>
<dbReference type="GO" id="GO:0009252">
    <property type="term" value="P:peptidoglycan biosynthetic process"/>
    <property type="evidence" value="ECO:0007669"/>
    <property type="project" value="UniProtKB-UniRule"/>
</dbReference>
<evidence type="ECO:0000313" key="22">
    <source>
        <dbReference type="Proteomes" id="UP000002430"/>
    </source>
</evidence>
<feature type="active site" description="Proton donor" evidence="19">
    <location>
        <position position="219"/>
    </location>
</feature>
<dbReference type="Gene3D" id="3.30.43.10">
    <property type="entry name" value="Uridine Diphospho-n-acetylenolpyruvylglucosamine Reductase, domain 2"/>
    <property type="match status" value="1"/>
</dbReference>
<dbReference type="eggNOG" id="COG0812">
    <property type="taxonomic scope" value="Bacteria"/>
</dbReference>
<dbReference type="HAMAP" id="MF_00037">
    <property type="entry name" value="MurB"/>
    <property type="match status" value="1"/>
</dbReference>
<evidence type="ECO:0000256" key="18">
    <source>
        <dbReference type="ARBA" id="ARBA00048914"/>
    </source>
</evidence>
<comment type="similarity">
    <text evidence="19">Belongs to the MurB family.</text>
</comment>
<dbReference type="AlphaFoldDB" id="Q1MPB7"/>
<evidence type="ECO:0000313" key="21">
    <source>
        <dbReference type="EMBL" id="CAJ55160.1"/>
    </source>
</evidence>
<evidence type="ECO:0000256" key="1">
    <source>
        <dbReference type="ARBA" id="ARBA00001974"/>
    </source>
</evidence>
<dbReference type="GO" id="GO:0071555">
    <property type="term" value="P:cell wall organization"/>
    <property type="evidence" value="ECO:0007669"/>
    <property type="project" value="UniProtKB-KW"/>
</dbReference>
<evidence type="ECO:0000256" key="14">
    <source>
        <dbReference type="ARBA" id="ARBA00023002"/>
    </source>
</evidence>
<dbReference type="EC" id="1.3.1.98" evidence="5 19"/>
<dbReference type="EMBL" id="AM180252">
    <property type="protein sequence ID" value="CAJ55160.1"/>
    <property type="molecule type" value="Genomic_DNA"/>
</dbReference>
<evidence type="ECO:0000256" key="5">
    <source>
        <dbReference type="ARBA" id="ARBA00012518"/>
    </source>
</evidence>
<keyword evidence="16 19" id="KW-0961">Cell wall biogenesis/degradation</keyword>
<evidence type="ECO:0000256" key="12">
    <source>
        <dbReference type="ARBA" id="ARBA00022960"/>
    </source>
</evidence>
<dbReference type="OrthoDB" id="9804753at2"/>
<evidence type="ECO:0000256" key="19">
    <source>
        <dbReference type="HAMAP-Rule" id="MF_00037"/>
    </source>
</evidence>
<dbReference type="InterPro" id="IPR036318">
    <property type="entry name" value="FAD-bd_PCMH-like_sf"/>
</dbReference>
<dbReference type="HOGENOM" id="CLU_035304_1_1_7"/>
<evidence type="ECO:0000256" key="10">
    <source>
        <dbReference type="ARBA" id="ARBA00022827"/>
    </source>
</evidence>
<dbReference type="InterPro" id="IPR016166">
    <property type="entry name" value="FAD-bd_PCMH"/>
</dbReference>
<feature type="active site" evidence="19">
    <location>
        <position position="167"/>
    </location>
</feature>
<comment type="catalytic activity">
    <reaction evidence="18 19">
        <text>UDP-N-acetyl-alpha-D-muramate + NADP(+) = UDP-N-acetyl-3-O-(1-carboxyvinyl)-alpha-D-glucosamine + NADPH + H(+)</text>
        <dbReference type="Rhea" id="RHEA:12248"/>
        <dbReference type="ChEBI" id="CHEBI:15378"/>
        <dbReference type="ChEBI" id="CHEBI:57783"/>
        <dbReference type="ChEBI" id="CHEBI:58349"/>
        <dbReference type="ChEBI" id="CHEBI:68483"/>
        <dbReference type="ChEBI" id="CHEBI:70757"/>
        <dbReference type="EC" id="1.3.1.98"/>
    </reaction>
</comment>
<dbReference type="SUPFAM" id="SSF56176">
    <property type="entry name" value="FAD-binding/transporter-associated domain-like"/>
    <property type="match status" value="1"/>
</dbReference>
<dbReference type="STRING" id="363253.LI1106"/>
<evidence type="ECO:0000256" key="17">
    <source>
        <dbReference type="ARBA" id="ARBA00031026"/>
    </source>
</evidence>
<dbReference type="InterPro" id="IPR003170">
    <property type="entry name" value="MurB"/>
</dbReference>
<comment type="cofactor">
    <cofactor evidence="1 19">
        <name>FAD</name>
        <dbReference type="ChEBI" id="CHEBI:57692"/>
    </cofactor>
</comment>
<evidence type="ECO:0000256" key="13">
    <source>
        <dbReference type="ARBA" id="ARBA00022984"/>
    </source>
</evidence>
<dbReference type="InterPro" id="IPR006094">
    <property type="entry name" value="Oxid_FAD_bind_N"/>
</dbReference>
<dbReference type="InterPro" id="IPR016169">
    <property type="entry name" value="FAD-bd_PCMH_sub2"/>
</dbReference>
<keyword evidence="15 19" id="KW-0131">Cell cycle</keyword>
<dbReference type="SUPFAM" id="SSF56194">
    <property type="entry name" value="Uridine diphospho-N-Acetylenolpyruvylglucosamine reductase, MurB, C-terminal domain"/>
    <property type="match status" value="1"/>
</dbReference>
<dbReference type="Proteomes" id="UP000002430">
    <property type="component" value="Chromosome"/>
</dbReference>
<dbReference type="GO" id="GO:0071949">
    <property type="term" value="F:FAD binding"/>
    <property type="evidence" value="ECO:0007669"/>
    <property type="project" value="InterPro"/>
</dbReference>
<dbReference type="InterPro" id="IPR016167">
    <property type="entry name" value="FAD-bd_PCMH_sub1"/>
</dbReference>
<comment type="function">
    <text evidence="2 19">Cell wall formation.</text>
</comment>
<evidence type="ECO:0000256" key="11">
    <source>
        <dbReference type="ARBA" id="ARBA00022857"/>
    </source>
</evidence>
<dbReference type="PANTHER" id="PTHR21071:SF4">
    <property type="entry name" value="UDP-N-ACETYLENOLPYRUVOYLGLUCOSAMINE REDUCTASE"/>
    <property type="match status" value="1"/>
</dbReference>
<evidence type="ECO:0000256" key="2">
    <source>
        <dbReference type="ARBA" id="ARBA00003921"/>
    </source>
</evidence>
<keyword evidence="13 19" id="KW-0573">Peptidoglycan synthesis</keyword>
<dbReference type="NCBIfam" id="TIGR00179">
    <property type="entry name" value="murB"/>
    <property type="match status" value="1"/>
</dbReference>
<dbReference type="UniPathway" id="UPA00219"/>
<dbReference type="GO" id="GO:0051301">
    <property type="term" value="P:cell division"/>
    <property type="evidence" value="ECO:0007669"/>
    <property type="project" value="UniProtKB-KW"/>
</dbReference>
<dbReference type="Pfam" id="PF01565">
    <property type="entry name" value="FAD_binding_4"/>
    <property type="match status" value="1"/>
</dbReference>
<gene>
    <name evidence="19" type="primary">murB</name>
    <name evidence="21" type="ordered locus">LI1106</name>
</gene>
<keyword evidence="7 19" id="KW-0963">Cytoplasm</keyword>
<keyword evidence="22" id="KW-1185">Reference proteome</keyword>
<keyword evidence="8 19" id="KW-0132">Cell division</keyword>
<feature type="domain" description="FAD-binding PCMH-type" evidence="20">
    <location>
        <begin position="18"/>
        <end position="190"/>
    </location>
</feature>
<dbReference type="InterPro" id="IPR011601">
    <property type="entry name" value="MurB_C"/>
</dbReference>
<dbReference type="KEGG" id="lip:LI1106"/>
<accession>Q1MPB7</accession>
<protein>
    <recommendedName>
        <fullName evidence="6 19">UDP-N-acetylenolpyruvoylglucosamine reductase</fullName>
        <ecNumber evidence="5 19">1.3.1.98</ecNumber>
    </recommendedName>
    <alternativeName>
        <fullName evidence="17 19">UDP-N-acetylmuramate dehydrogenase</fullName>
    </alternativeName>
</protein>
<keyword evidence="12 19" id="KW-0133">Cell shape</keyword>
<sequence>MLQITTSPDLSTLTTLRLGGNAIALIDVFEKKALEQLPHQIYKIGGKPHILGGGSNILASDGSLPFVLIRSKILHDPIVTYIDEQGVVFVKVCAAMGLARFLAWCCKEGLSGMENLAGIPGTIGGAVAGNAGSYGLSIGECIYELEIFSFNNGMKILKNDEIQYAYRKFSIDEEPGEFIIITATVKLKYKQKQQIIEVIRENVAKKTSVQPVQARSAGCIFKNPNDGLSAGKLLEQVGFKGKGKDGIGFSSIHANFLINEGSKNSKIAFELVQDAKQEVQKSFNIILQTEVKVWSC</sequence>
<dbReference type="GO" id="GO:0008762">
    <property type="term" value="F:UDP-N-acetylmuramate dehydrogenase activity"/>
    <property type="evidence" value="ECO:0007669"/>
    <property type="project" value="UniProtKB-UniRule"/>
</dbReference>
<reference evidence="21 22" key="1">
    <citation type="submission" date="2005-11" db="EMBL/GenBank/DDBJ databases">
        <title>The complete genome sequence of Lawsonia intracellularis: the causative agent of proliferative enteropathy.</title>
        <authorList>
            <person name="Kaur K."/>
            <person name="Zhang Q."/>
            <person name="Beckler D."/>
            <person name="Munir S."/>
            <person name="Li L."/>
            <person name="Kinsley K."/>
            <person name="Herron L."/>
            <person name="Peterson A."/>
            <person name="May B."/>
            <person name="Singh S."/>
            <person name="Gebhart C."/>
            <person name="Kapur V."/>
        </authorList>
    </citation>
    <scope>NUCLEOTIDE SEQUENCE [LARGE SCALE GENOMIC DNA]</scope>
    <source>
        <strain evidence="21 22">PHE/MN1-00</strain>
    </source>
</reference>